<dbReference type="PANTHER" id="PTHR47424:SF5">
    <property type="entry name" value="ZN(II)2CYS6 TRANSCRIPTION FACTOR (EUROFUNG)"/>
    <property type="match status" value="1"/>
</dbReference>
<gene>
    <name evidence="6" type="ORF">AAL_03871</name>
</gene>
<dbReference type="InterPro" id="IPR051127">
    <property type="entry name" value="Fungal_SecMet_Regulators"/>
</dbReference>
<evidence type="ECO:0000313" key="6">
    <source>
        <dbReference type="EMBL" id="KZZ96642.1"/>
    </source>
</evidence>
<accession>A0A162INU1</accession>
<dbReference type="GO" id="GO:0006351">
    <property type="term" value="P:DNA-templated transcription"/>
    <property type="evidence" value="ECO:0007669"/>
    <property type="project" value="InterPro"/>
</dbReference>
<evidence type="ECO:0000256" key="4">
    <source>
        <dbReference type="SAM" id="MobiDB-lite"/>
    </source>
</evidence>
<dbReference type="OrthoDB" id="39175at2759"/>
<dbReference type="GO" id="GO:0000981">
    <property type="term" value="F:DNA-binding transcription factor activity, RNA polymerase II-specific"/>
    <property type="evidence" value="ECO:0007669"/>
    <property type="project" value="TreeGrafter"/>
</dbReference>
<feature type="region of interest" description="Disordered" evidence="4">
    <location>
        <begin position="82"/>
        <end position="102"/>
    </location>
</feature>
<dbReference type="EMBL" id="AZGY01000007">
    <property type="protein sequence ID" value="KZZ96642.1"/>
    <property type="molecule type" value="Genomic_DNA"/>
</dbReference>
<dbReference type="CDD" id="cd12148">
    <property type="entry name" value="fungal_TF_MHR"/>
    <property type="match status" value="1"/>
</dbReference>
<feature type="compositionally biased region" description="Polar residues" evidence="4">
    <location>
        <begin position="46"/>
        <end position="55"/>
    </location>
</feature>
<keyword evidence="7" id="KW-1185">Reference proteome</keyword>
<evidence type="ECO:0000256" key="2">
    <source>
        <dbReference type="ARBA" id="ARBA00023163"/>
    </source>
</evidence>
<reference evidence="6 7" key="1">
    <citation type="journal article" date="2016" name="Genome Biol. Evol.">
        <title>Divergent and convergent evolution of fungal pathogenicity.</title>
        <authorList>
            <person name="Shang Y."/>
            <person name="Xiao G."/>
            <person name="Zheng P."/>
            <person name="Cen K."/>
            <person name="Zhan S."/>
            <person name="Wang C."/>
        </authorList>
    </citation>
    <scope>NUCLEOTIDE SEQUENCE [LARGE SCALE GENOMIC DNA]</scope>
    <source>
        <strain evidence="6 7">RCEF 2490</strain>
    </source>
</reference>
<dbReference type="GO" id="GO:0016301">
    <property type="term" value="F:kinase activity"/>
    <property type="evidence" value="ECO:0007669"/>
    <property type="project" value="UniProtKB-KW"/>
</dbReference>
<keyword evidence="1" id="KW-0805">Transcription regulation</keyword>
<evidence type="ECO:0000313" key="7">
    <source>
        <dbReference type="Proteomes" id="UP000078544"/>
    </source>
</evidence>
<organism evidence="6 7">
    <name type="scientific">Moelleriella libera RCEF 2490</name>
    <dbReference type="NCBI Taxonomy" id="1081109"/>
    <lineage>
        <taxon>Eukaryota</taxon>
        <taxon>Fungi</taxon>
        <taxon>Dikarya</taxon>
        <taxon>Ascomycota</taxon>
        <taxon>Pezizomycotina</taxon>
        <taxon>Sordariomycetes</taxon>
        <taxon>Hypocreomycetidae</taxon>
        <taxon>Hypocreales</taxon>
        <taxon>Clavicipitaceae</taxon>
        <taxon>Moelleriella</taxon>
    </lineage>
</organism>
<dbReference type="GO" id="GO:0000435">
    <property type="term" value="P:positive regulation of transcription from RNA polymerase II promoter by galactose"/>
    <property type="evidence" value="ECO:0007669"/>
    <property type="project" value="TreeGrafter"/>
</dbReference>
<dbReference type="Pfam" id="PF04082">
    <property type="entry name" value="Fungal_trans"/>
    <property type="match status" value="1"/>
</dbReference>
<dbReference type="SMART" id="SM00906">
    <property type="entry name" value="Fungal_trans"/>
    <property type="match status" value="1"/>
</dbReference>
<evidence type="ECO:0000256" key="3">
    <source>
        <dbReference type="ARBA" id="ARBA00023242"/>
    </source>
</evidence>
<evidence type="ECO:0000259" key="5">
    <source>
        <dbReference type="SMART" id="SM00906"/>
    </source>
</evidence>
<dbReference type="GO" id="GO:0000978">
    <property type="term" value="F:RNA polymerase II cis-regulatory region sequence-specific DNA binding"/>
    <property type="evidence" value="ECO:0007669"/>
    <property type="project" value="TreeGrafter"/>
</dbReference>
<sequence length="645" mass="71215">MHVLSETLAKLQKQVEDLSSAVEDLKSPAASVKSARGSSLEEVNARSPSNTSRSNVPKHPHFVGPTRPSYGLMIAERSLTRMGIPGSPSPSPSARSSVGEDMDRVEVTDTSFWAECTSEEMNKFLAVFEEEVESVYPFIDISELALKSEQILKCIRKPRLLEDGNPSSSDLSVTTTDVQLAKVAVATGIAIEAHGKNNLCASIAESVVAQTSRLSRSEVTLKGIQLLIMLSIYYFHCDDELLAWRTIGVAAREALELGLHRQKSLEDNFFDPKSLHMAKRVFWCCYVLDRRWSFGTSLSFALADRDIDPTLLEANIDSSYLKCMVEYARLASKVWDVIPPLGAPSQSIPRDVVDKLDASTRAWIESIPPHLQLRPAGSSASSRSQPRVLHRLRALLYLRGNLTLISLHQHLLVSAASIKADPQRAQAVVKVAQDTIRVLVQLNASSDIYSRQQNAFNYFLLSAFAVVSLAICHAPEDFTATCAQSFNEAVGLVRGFSRHSIASRRLWNSIRELLPRLKMISSHTHGEGVRDYDSQASLSEPPTSMPMPREDVHSHSPYDARGSEMWSNNNRQPMVSTTVNHGYDSGIPDASVINSDILSLFDNIGQDSVFQDGFDPGIYFPVAGNGENNCYVGPDMSRRFMQGLM</sequence>
<dbReference type="InterPro" id="IPR007219">
    <property type="entry name" value="XnlR_reg_dom"/>
</dbReference>
<comment type="caution">
    <text evidence="6">The sequence shown here is derived from an EMBL/GenBank/DDBJ whole genome shotgun (WGS) entry which is preliminary data.</text>
</comment>
<keyword evidence="6" id="KW-0418">Kinase</keyword>
<feature type="compositionally biased region" description="Basic and acidic residues" evidence="4">
    <location>
        <begin position="548"/>
        <end position="562"/>
    </location>
</feature>
<feature type="domain" description="Xylanolytic transcriptional activator regulatory" evidence="5">
    <location>
        <begin position="243"/>
        <end position="318"/>
    </location>
</feature>
<proteinExistence type="predicted"/>
<dbReference type="AlphaFoldDB" id="A0A162INU1"/>
<dbReference type="PANTHER" id="PTHR47424">
    <property type="entry name" value="REGULATORY PROTEIN GAL4"/>
    <property type="match status" value="1"/>
</dbReference>
<dbReference type="GO" id="GO:0008270">
    <property type="term" value="F:zinc ion binding"/>
    <property type="evidence" value="ECO:0007669"/>
    <property type="project" value="InterPro"/>
</dbReference>
<keyword evidence="3" id="KW-0539">Nucleus</keyword>
<dbReference type="GO" id="GO:0005634">
    <property type="term" value="C:nucleus"/>
    <property type="evidence" value="ECO:0007669"/>
    <property type="project" value="TreeGrafter"/>
</dbReference>
<keyword evidence="2" id="KW-0804">Transcription</keyword>
<keyword evidence="6" id="KW-0808">Transferase</keyword>
<evidence type="ECO:0000256" key="1">
    <source>
        <dbReference type="ARBA" id="ARBA00023015"/>
    </source>
</evidence>
<dbReference type="Proteomes" id="UP000078544">
    <property type="component" value="Unassembled WGS sequence"/>
</dbReference>
<dbReference type="STRING" id="1081109.A0A162INU1"/>
<feature type="region of interest" description="Disordered" evidence="4">
    <location>
        <begin position="16"/>
        <end position="67"/>
    </location>
</feature>
<feature type="region of interest" description="Disordered" evidence="4">
    <location>
        <begin position="525"/>
        <end position="564"/>
    </location>
</feature>
<protein>
    <submittedName>
        <fullName evidence="6">Casein kinase II, regulatory subunit</fullName>
    </submittedName>
</protein>
<name>A0A162INU1_9HYPO</name>